<dbReference type="EMBL" id="JAFBBO010000001">
    <property type="protein sequence ID" value="MBM7479024.1"/>
    <property type="molecule type" value="Genomic_DNA"/>
</dbReference>
<feature type="transmembrane region" description="Helical" evidence="1">
    <location>
        <begin position="70"/>
        <end position="87"/>
    </location>
</feature>
<dbReference type="Proteomes" id="UP000698059">
    <property type="component" value="Unassembled WGS sequence"/>
</dbReference>
<protein>
    <submittedName>
        <fullName evidence="2">Membrane protein YccC</fullName>
    </submittedName>
</protein>
<keyword evidence="1" id="KW-0812">Transmembrane</keyword>
<name>A0ABS2LGR9_9CELL</name>
<evidence type="ECO:0000313" key="2">
    <source>
        <dbReference type="EMBL" id="MBM7479024.1"/>
    </source>
</evidence>
<keyword evidence="3" id="KW-1185">Reference proteome</keyword>
<feature type="transmembrane region" description="Helical" evidence="1">
    <location>
        <begin position="42"/>
        <end position="64"/>
    </location>
</feature>
<feature type="transmembrane region" description="Helical" evidence="1">
    <location>
        <begin position="15"/>
        <end position="35"/>
    </location>
</feature>
<proteinExistence type="predicted"/>
<sequence>MLALVAIVLFLGGRILMYFIRPELAFALLLVLLAIVSSNRRLFASSLILLGYGAVTTVLSYISAIDDSRLVMLALDLGSIALFWYLGAKELKRERSNDK</sequence>
<reference evidence="2 3" key="1">
    <citation type="submission" date="2021-01" db="EMBL/GenBank/DDBJ databases">
        <title>Sequencing the genomes of 1000 actinobacteria strains.</title>
        <authorList>
            <person name="Klenk H.-P."/>
        </authorList>
    </citation>
    <scope>NUCLEOTIDE SEQUENCE [LARGE SCALE GENOMIC DNA]</scope>
    <source>
        <strain evidence="2 3">DSM 46000</strain>
    </source>
</reference>
<keyword evidence="1" id="KW-0472">Membrane</keyword>
<keyword evidence="1" id="KW-1133">Transmembrane helix</keyword>
<gene>
    <name evidence="2" type="ORF">JOD49_001944</name>
</gene>
<organism evidence="2 3">
    <name type="scientific">Oerskovia jenensis</name>
    <dbReference type="NCBI Taxonomy" id="162169"/>
    <lineage>
        <taxon>Bacteria</taxon>
        <taxon>Bacillati</taxon>
        <taxon>Actinomycetota</taxon>
        <taxon>Actinomycetes</taxon>
        <taxon>Micrococcales</taxon>
        <taxon>Cellulomonadaceae</taxon>
        <taxon>Oerskovia</taxon>
    </lineage>
</organism>
<accession>A0ABS2LGR9</accession>
<evidence type="ECO:0000313" key="3">
    <source>
        <dbReference type="Proteomes" id="UP000698059"/>
    </source>
</evidence>
<evidence type="ECO:0000256" key="1">
    <source>
        <dbReference type="SAM" id="Phobius"/>
    </source>
</evidence>
<comment type="caution">
    <text evidence="2">The sequence shown here is derived from an EMBL/GenBank/DDBJ whole genome shotgun (WGS) entry which is preliminary data.</text>
</comment>